<dbReference type="InterPro" id="IPR027417">
    <property type="entry name" value="P-loop_NTPase"/>
</dbReference>
<organism evidence="10 11">
    <name type="scientific">Actinomadura rayongensis</name>
    <dbReference type="NCBI Taxonomy" id="1429076"/>
    <lineage>
        <taxon>Bacteria</taxon>
        <taxon>Bacillati</taxon>
        <taxon>Actinomycetota</taxon>
        <taxon>Actinomycetes</taxon>
        <taxon>Streptosporangiales</taxon>
        <taxon>Thermomonosporaceae</taxon>
        <taxon>Actinomadura</taxon>
    </lineage>
</organism>
<name>A0A6I4W7C9_9ACTN</name>
<dbReference type="EC" id="2.7.4.25" evidence="8"/>
<proteinExistence type="inferred from homology"/>
<dbReference type="GO" id="GO:0005829">
    <property type="term" value="C:cytosol"/>
    <property type="evidence" value="ECO:0007669"/>
    <property type="project" value="TreeGrafter"/>
</dbReference>
<dbReference type="AlphaFoldDB" id="A0A6I4W7C9"/>
<feature type="domain" description="Cytidylate kinase" evidence="9">
    <location>
        <begin position="1"/>
        <end position="211"/>
    </location>
</feature>
<comment type="subcellular location">
    <subcellularLocation>
        <location evidence="8">Cytoplasm</location>
    </subcellularLocation>
</comment>
<dbReference type="PANTHER" id="PTHR21299">
    <property type="entry name" value="CYTIDYLATE KINASE/PANTOATE-BETA-ALANINE LIGASE"/>
    <property type="match status" value="1"/>
</dbReference>
<dbReference type="GO" id="GO:0006220">
    <property type="term" value="P:pyrimidine nucleotide metabolic process"/>
    <property type="evidence" value="ECO:0007669"/>
    <property type="project" value="UniProtKB-UniRule"/>
</dbReference>
<evidence type="ECO:0000313" key="11">
    <source>
        <dbReference type="Proteomes" id="UP000431901"/>
    </source>
</evidence>
<keyword evidence="5 8" id="KW-0067">ATP-binding</keyword>
<evidence type="ECO:0000256" key="8">
    <source>
        <dbReference type="HAMAP-Rule" id="MF_00238"/>
    </source>
</evidence>
<keyword evidence="8" id="KW-0963">Cytoplasm</keyword>
<sequence>MDGPSGSGKSSASKGVARALGLRYLDTGAMYRAMTWWMLQNGVPVDDPEAVAARAADPVLEVGTDPSAPTITVDGTDVSEPIRTREVTNAVSAVSAVPAVRARLVVLQREIIGTGGIVVEGRDIGTVVVPDAPVKVYLTASEQVRAQRRAKDLAADPAASVTVTLDEQARRDRLDSTRTTSPLTRAADATEIDSTELGLAEVVEAVVRLAKEQT</sequence>
<protein>
    <recommendedName>
        <fullName evidence="8">Cytidylate kinase</fullName>
        <shortName evidence="8">CK</shortName>
        <ecNumber evidence="8">2.7.4.25</ecNumber>
    </recommendedName>
    <alternativeName>
        <fullName evidence="8">Cytidine monophosphate kinase</fullName>
        <shortName evidence="8">CMP kinase</shortName>
    </alternativeName>
</protein>
<evidence type="ECO:0000256" key="1">
    <source>
        <dbReference type="ARBA" id="ARBA00009427"/>
    </source>
</evidence>
<gene>
    <name evidence="8" type="primary">cmk</name>
    <name evidence="10" type="ORF">GQ466_08955</name>
</gene>
<comment type="similarity">
    <text evidence="1 8">Belongs to the cytidylate kinase family. Type 1 subfamily.</text>
</comment>
<evidence type="ECO:0000256" key="6">
    <source>
        <dbReference type="ARBA" id="ARBA00047615"/>
    </source>
</evidence>
<comment type="catalytic activity">
    <reaction evidence="6 8">
        <text>dCMP + ATP = dCDP + ADP</text>
        <dbReference type="Rhea" id="RHEA:25094"/>
        <dbReference type="ChEBI" id="CHEBI:30616"/>
        <dbReference type="ChEBI" id="CHEBI:57566"/>
        <dbReference type="ChEBI" id="CHEBI:58593"/>
        <dbReference type="ChEBI" id="CHEBI:456216"/>
        <dbReference type="EC" id="2.7.4.25"/>
    </reaction>
</comment>
<dbReference type="InterPro" id="IPR003136">
    <property type="entry name" value="Cytidylate_kin"/>
</dbReference>
<dbReference type="EMBL" id="WUTW01000001">
    <property type="protein sequence ID" value="MXQ64165.1"/>
    <property type="molecule type" value="Genomic_DNA"/>
</dbReference>
<dbReference type="Pfam" id="PF02224">
    <property type="entry name" value="Cytidylate_kin"/>
    <property type="match status" value="1"/>
</dbReference>
<dbReference type="GO" id="GO:0036431">
    <property type="term" value="F:dCMP kinase activity"/>
    <property type="evidence" value="ECO:0007669"/>
    <property type="project" value="InterPro"/>
</dbReference>
<dbReference type="InterPro" id="IPR011994">
    <property type="entry name" value="Cytidylate_kinase_dom"/>
</dbReference>
<dbReference type="NCBIfam" id="TIGR00017">
    <property type="entry name" value="cmk"/>
    <property type="match status" value="1"/>
</dbReference>
<dbReference type="HAMAP" id="MF_00238">
    <property type="entry name" value="Cytidyl_kinase_type1"/>
    <property type="match status" value="1"/>
</dbReference>
<dbReference type="OrthoDB" id="9807434at2"/>
<evidence type="ECO:0000256" key="5">
    <source>
        <dbReference type="ARBA" id="ARBA00022840"/>
    </source>
</evidence>
<dbReference type="PANTHER" id="PTHR21299:SF2">
    <property type="entry name" value="CYTIDYLATE KINASE"/>
    <property type="match status" value="1"/>
</dbReference>
<evidence type="ECO:0000259" key="9">
    <source>
        <dbReference type="Pfam" id="PF02224"/>
    </source>
</evidence>
<keyword evidence="4 8" id="KW-0418">Kinase</keyword>
<evidence type="ECO:0000256" key="3">
    <source>
        <dbReference type="ARBA" id="ARBA00022741"/>
    </source>
</evidence>
<evidence type="ECO:0000256" key="4">
    <source>
        <dbReference type="ARBA" id="ARBA00022777"/>
    </source>
</evidence>
<comment type="caution">
    <text evidence="10">The sequence shown here is derived from an EMBL/GenBank/DDBJ whole genome shotgun (WGS) entry which is preliminary data.</text>
</comment>
<reference evidence="10 11" key="1">
    <citation type="submission" date="2019-12" db="EMBL/GenBank/DDBJ databases">
        <title>Nocardia macrotermitis sp. nov. and Nocardia aurantia sp. nov., isolated from the gut of the fungus growing-termite Macrotermes natalensis.</title>
        <authorList>
            <person name="Christine B."/>
            <person name="Rene B."/>
        </authorList>
    </citation>
    <scope>NUCLEOTIDE SEQUENCE [LARGE SCALE GENOMIC DNA]</scope>
    <source>
        <strain evidence="10 11">DSM 102126</strain>
    </source>
</reference>
<dbReference type="GO" id="GO:0005524">
    <property type="term" value="F:ATP binding"/>
    <property type="evidence" value="ECO:0007669"/>
    <property type="project" value="UniProtKB-UniRule"/>
</dbReference>
<dbReference type="Proteomes" id="UP000431901">
    <property type="component" value="Unassembled WGS sequence"/>
</dbReference>
<keyword evidence="11" id="KW-1185">Reference proteome</keyword>
<comment type="catalytic activity">
    <reaction evidence="7 8">
        <text>CMP + ATP = CDP + ADP</text>
        <dbReference type="Rhea" id="RHEA:11600"/>
        <dbReference type="ChEBI" id="CHEBI:30616"/>
        <dbReference type="ChEBI" id="CHEBI:58069"/>
        <dbReference type="ChEBI" id="CHEBI:60377"/>
        <dbReference type="ChEBI" id="CHEBI:456216"/>
        <dbReference type="EC" id="2.7.4.25"/>
    </reaction>
</comment>
<dbReference type="SUPFAM" id="SSF52540">
    <property type="entry name" value="P-loop containing nucleoside triphosphate hydrolases"/>
    <property type="match status" value="1"/>
</dbReference>
<evidence type="ECO:0000256" key="7">
    <source>
        <dbReference type="ARBA" id="ARBA00048478"/>
    </source>
</evidence>
<dbReference type="GO" id="GO:0015949">
    <property type="term" value="P:nucleobase-containing small molecule interconversion"/>
    <property type="evidence" value="ECO:0007669"/>
    <property type="project" value="TreeGrafter"/>
</dbReference>
<dbReference type="Gene3D" id="3.40.50.300">
    <property type="entry name" value="P-loop containing nucleotide triphosphate hydrolases"/>
    <property type="match status" value="1"/>
</dbReference>
<evidence type="ECO:0000313" key="10">
    <source>
        <dbReference type="EMBL" id="MXQ64165.1"/>
    </source>
</evidence>
<keyword evidence="2 8" id="KW-0808">Transferase</keyword>
<accession>A0A6I4W7C9</accession>
<keyword evidence="3 8" id="KW-0547">Nucleotide-binding</keyword>
<feature type="binding site" evidence="8">
    <location>
        <begin position="3"/>
        <end position="11"/>
    </location>
    <ligand>
        <name>ATP</name>
        <dbReference type="ChEBI" id="CHEBI:30616"/>
    </ligand>
</feature>
<evidence type="ECO:0000256" key="2">
    <source>
        <dbReference type="ARBA" id="ARBA00022679"/>
    </source>
</evidence>
<dbReference type="CDD" id="cd02020">
    <property type="entry name" value="CMPK"/>
    <property type="match status" value="1"/>
</dbReference>